<name>A0AAV4FD49_9GAST</name>
<evidence type="ECO:0000313" key="2">
    <source>
        <dbReference type="EMBL" id="GFR70899.1"/>
    </source>
</evidence>
<feature type="compositionally biased region" description="Acidic residues" evidence="1">
    <location>
        <begin position="119"/>
        <end position="143"/>
    </location>
</feature>
<dbReference type="EMBL" id="BMAT01007760">
    <property type="protein sequence ID" value="GFR70899.1"/>
    <property type="molecule type" value="Genomic_DNA"/>
</dbReference>
<organism evidence="2 3">
    <name type="scientific">Elysia marginata</name>
    <dbReference type="NCBI Taxonomy" id="1093978"/>
    <lineage>
        <taxon>Eukaryota</taxon>
        <taxon>Metazoa</taxon>
        <taxon>Spiralia</taxon>
        <taxon>Lophotrochozoa</taxon>
        <taxon>Mollusca</taxon>
        <taxon>Gastropoda</taxon>
        <taxon>Heterobranchia</taxon>
        <taxon>Euthyneura</taxon>
        <taxon>Panpulmonata</taxon>
        <taxon>Sacoglossa</taxon>
        <taxon>Placobranchoidea</taxon>
        <taxon>Plakobranchidae</taxon>
        <taxon>Elysia</taxon>
    </lineage>
</organism>
<sequence>MHRPGSGCGIPCTGRAYSRTQNCPKRHLLLYEAATTMVVLDHEVTVTAVPKETRIIITIPNATVFTVGVLTAPAGDESRRIVKNEKEEEEEEKEEEEEEEEEKEEEEEEKVEEQKQEEQKEEEQEQEQEEQEQEEQEQEEQEEQEQKEQEQEEQEEK</sequence>
<comment type="caution">
    <text evidence="2">The sequence shown here is derived from an EMBL/GenBank/DDBJ whole genome shotgun (WGS) entry which is preliminary data.</text>
</comment>
<feature type="compositionally biased region" description="Acidic residues" evidence="1">
    <location>
        <begin position="87"/>
        <end position="111"/>
    </location>
</feature>
<evidence type="ECO:0000256" key="1">
    <source>
        <dbReference type="SAM" id="MobiDB-lite"/>
    </source>
</evidence>
<dbReference type="Proteomes" id="UP000762676">
    <property type="component" value="Unassembled WGS sequence"/>
</dbReference>
<feature type="region of interest" description="Disordered" evidence="1">
    <location>
        <begin position="70"/>
        <end position="157"/>
    </location>
</feature>
<keyword evidence="3" id="KW-1185">Reference proteome</keyword>
<reference evidence="2 3" key="1">
    <citation type="journal article" date="2021" name="Elife">
        <title>Chloroplast acquisition without the gene transfer in kleptoplastic sea slugs, Plakobranchus ocellatus.</title>
        <authorList>
            <person name="Maeda T."/>
            <person name="Takahashi S."/>
            <person name="Yoshida T."/>
            <person name="Shimamura S."/>
            <person name="Takaki Y."/>
            <person name="Nagai Y."/>
            <person name="Toyoda A."/>
            <person name="Suzuki Y."/>
            <person name="Arimoto A."/>
            <person name="Ishii H."/>
            <person name="Satoh N."/>
            <person name="Nishiyama T."/>
            <person name="Hasebe M."/>
            <person name="Maruyama T."/>
            <person name="Minagawa J."/>
            <person name="Obokata J."/>
            <person name="Shigenobu S."/>
        </authorList>
    </citation>
    <scope>NUCLEOTIDE SEQUENCE [LARGE SCALE GENOMIC DNA]</scope>
</reference>
<feature type="compositionally biased region" description="Basic and acidic residues" evidence="1">
    <location>
        <begin position="76"/>
        <end position="86"/>
    </location>
</feature>
<protein>
    <submittedName>
        <fullName evidence="2">Uncharacterized protein</fullName>
    </submittedName>
</protein>
<dbReference type="AlphaFoldDB" id="A0AAV4FD49"/>
<proteinExistence type="predicted"/>
<gene>
    <name evidence="2" type="ORF">ElyMa_003798700</name>
</gene>
<evidence type="ECO:0000313" key="3">
    <source>
        <dbReference type="Proteomes" id="UP000762676"/>
    </source>
</evidence>
<accession>A0AAV4FD49</accession>